<feature type="binding site" evidence="3">
    <location>
        <position position="342"/>
    </location>
    <ligand>
        <name>Zn(2+)</name>
        <dbReference type="ChEBI" id="CHEBI:29105"/>
    </ligand>
</feature>
<gene>
    <name evidence="5 6 7 8" type="primary">LOC117643416</name>
</gene>
<feature type="binding site" evidence="3">
    <location>
        <position position="296"/>
    </location>
    <ligand>
        <name>Zn(2+)</name>
        <dbReference type="ChEBI" id="CHEBI:29105"/>
    </ligand>
</feature>
<dbReference type="OrthoDB" id="10257263at2759"/>
<evidence type="ECO:0000256" key="2">
    <source>
        <dbReference type="ARBA" id="ARBA00069999"/>
    </source>
</evidence>
<dbReference type="SMART" id="SM01260">
    <property type="entry name" value="LANC_like"/>
    <property type="match status" value="1"/>
</dbReference>
<name>A0A6P8YM39_THRPL</name>
<evidence type="ECO:0000313" key="8">
    <source>
        <dbReference type="RefSeq" id="XP_034238197.1"/>
    </source>
</evidence>
<dbReference type="RefSeq" id="XP_034238194.1">
    <property type="nucleotide sequence ID" value="XM_034382303.1"/>
</dbReference>
<dbReference type="RefSeq" id="XP_034238197.1">
    <property type="nucleotide sequence ID" value="XM_034382306.1"/>
</dbReference>
<dbReference type="GO" id="GO:0031179">
    <property type="term" value="P:peptide modification"/>
    <property type="evidence" value="ECO:0007669"/>
    <property type="project" value="InterPro"/>
</dbReference>
<dbReference type="GO" id="GO:0005886">
    <property type="term" value="C:plasma membrane"/>
    <property type="evidence" value="ECO:0007669"/>
    <property type="project" value="TreeGrafter"/>
</dbReference>
<dbReference type="Gene3D" id="1.50.10.10">
    <property type="match status" value="1"/>
</dbReference>
<evidence type="ECO:0000313" key="7">
    <source>
        <dbReference type="RefSeq" id="XP_034238196.1"/>
    </source>
</evidence>
<dbReference type="Pfam" id="PF05147">
    <property type="entry name" value="LANC_like"/>
    <property type="match status" value="1"/>
</dbReference>
<dbReference type="AlphaFoldDB" id="A0A6P8YM39"/>
<dbReference type="PRINTS" id="PR01951">
    <property type="entry name" value="LANCEUKARYTE"/>
</dbReference>
<evidence type="ECO:0000313" key="4">
    <source>
        <dbReference type="Proteomes" id="UP000515158"/>
    </source>
</evidence>
<dbReference type="Proteomes" id="UP000515158">
    <property type="component" value="Unplaced"/>
</dbReference>
<comment type="similarity">
    <text evidence="1">Belongs to the LanC-like protein family.</text>
</comment>
<dbReference type="GO" id="GO:0046872">
    <property type="term" value="F:metal ion binding"/>
    <property type="evidence" value="ECO:0007669"/>
    <property type="project" value="UniProtKB-KW"/>
</dbReference>
<dbReference type="GO" id="GO:0005975">
    <property type="term" value="P:carbohydrate metabolic process"/>
    <property type="evidence" value="ECO:0007669"/>
    <property type="project" value="InterPro"/>
</dbReference>
<evidence type="ECO:0000313" key="5">
    <source>
        <dbReference type="RefSeq" id="XP_034238194.1"/>
    </source>
</evidence>
<proteinExistence type="inferred from homology"/>
<evidence type="ECO:0000256" key="3">
    <source>
        <dbReference type="PIRSR" id="PIRSR607822-1"/>
    </source>
</evidence>
<dbReference type="RefSeq" id="XP_034238196.1">
    <property type="nucleotide sequence ID" value="XM_034382305.1"/>
</dbReference>
<dbReference type="PANTHER" id="PTHR12736">
    <property type="entry name" value="LANC-LIKE PROTEIN"/>
    <property type="match status" value="1"/>
</dbReference>
<evidence type="ECO:0000313" key="6">
    <source>
        <dbReference type="RefSeq" id="XP_034238195.1"/>
    </source>
</evidence>
<dbReference type="GeneID" id="117643416"/>
<dbReference type="InterPro" id="IPR007822">
    <property type="entry name" value="LANC-like"/>
</dbReference>
<feature type="binding site" evidence="3">
    <location>
        <position position="343"/>
    </location>
    <ligand>
        <name>Zn(2+)</name>
        <dbReference type="ChEBI" id="CHEBI:29105"/>
    </ligand>
</feature>
<accession>A0A6P8YM39</accession>
<protein>
    <recommendedName>
        <fullName evidence="2">LanC-like protein 3 homolog</fullName>
    </recommendedName>
</protein>
<reference evidence="5 6" key="1">
    <citation type="submission" date="2025-04" db="UniProtKB">
        <authorList>
            <consortium name="RefSeq"/>
        </authorList>
    </citation>
    <scope>IDENTIFICATION</scope>
    <source>
        <tissue evidence="5 6">Total insect</tissue>
    </source>
</reference>
<organism evidence="6">
    <name type="scientific">Thrips palmi</name>
    <name type="common">Melon thrips</name>
    <dbReference type="NCBI Taxonomy" id="161013"/>
    <lineage>
        <taxon>Eukaryota</taxon>
        <taxon>Metazoa</taxon>
        <taxon>Ecdysozoa</taxon>
        <taxon>Arthropoda</taxon>
        <taxon>Hexapoda</taxon>
        <taxon>Insecta</taxon>
        <taxon>Pterygota</taxon>
        <taxon>Neoptera</taxon>
        <taxon>Paraneoptera</taxon>
        <taxon>Thysanoptera</taxon>
        <taxon>Terebrantia</taxon>
        <taxon>Thripoidea</taxon>
        <taxon>Thripidae</taxon>
        <taxon>Thrips</taxon>
    </lineage>
</organism>
<sequence length="421" mass="46757">MEHSRFKRYFTNPWKEGTVGSETDFTLDADTGVTRIKEMINLISSKRPAVTKDGEGGLYVGIGGIAYMYYYLSQSPLFASEKDQFIEKGLEYVRAAFLYTHQSVPVKQAEECAFLLGPAGIYATAAALHHAKGSPLEAEQFCQLYVSLSSICTPVDFLACGGDELLVGRAGFLCGALWLEKVFGSPVVPISDLHKVCQTIIISGRCYAQRTKSQCPLMYAYYGTEYLGAAHGLSGILQMLLSVPGFIQSDASIERDVRTSIDYILSTQSAEGNFPFATEEVRFKTRQPEDEMVHWCHGAPGVVYLMAKAYILWQEDRYLQSCIRCADIVWDKGLLKKGPGICHGVAGNAYVFLTLYRLTQDEMYLDKARQFASFLFCEEFLTCSRSPDSPFSLFEGIAGTACFINDVLQPSSASFPFMNIF</sequence>
<dbReference type="FunFam" id="1.50.10.10:FF:000012">
    <property type="entry name" value="LanC-like protein 3"/>
    <property type="match status" value="1"/>
</dbReference>
<dbReference type="SUPFAM" id="SSF158745">
    <property type="entry name" value="LanC-like"/>
    <property type="match status" value="1"/>
</dbReference>
<keyword evidence="3" id="KW-0479">Metal-binding</keyword>
<evidence type="ECO:0000256" key="1">
    <source>
        <dbReference type="ARBA" id="ARBA00007179"/>
    </source>
</evidence>
<dbReference type="RefSeq" id="XP_034238195.1">
    <property type="nucleotide sequence ID" value="XM_034382304.1"/>
</dbReference>
<keyword evidence="4" id="KW-1185">Reference proteome</keyword>
<dbReference type="InterPro" id="IPR020464">
    <property type="entry name" value="LanC-like_prot_euk"/>
</dbReference>
<dbReference type="CDD" id="cd04794">
    <property type="entry name" value="euk_LANCL"/>
    <property type="match status" value="1"/>
</dbReference>
<dbReference type="InterPro" id="IPR012341">
    <property type="entry name" value="6hp_glycosidase-like_sf"/>
</dbReference>
<dbReference type="PRINTS" id="PR01950">
    <property type="entry name" value="LANCSUPER"/>
</dbReference>
<dbReference type="PANTHER" id="PTHR12736:SF7">
    <property type="entry name" value="LANC-LIKE PROTEIN 3"/>
    <property type="match status" value="1"/>
</dbReference>
<keyword evidence="3" id="KW-0862">Zinc</keyword>